<dbReference type="GO" id="GO:0050661">
    <property type="term" value="F:NADP binding"/>
    <property type="evidence" value="ECO:0007669"/>
    <property type="project" value="InterPro"/>
</dbReference>
<dbReference type="GO" id="GO:0004616">
    <property type="term" value="F:phosphogluconate dehydrogenase (decarboxylating) activity"/>
    <property type="evidence" value="ECO:0007669"/>
    <property type="project" value="InterPro"/>
</dbReference>
<dbReference type="STRING" id="648757.Rvan_2950"/>
<dbReference type="Pfam" id="PF00393">
    <property type="entry name" value="6PGD"/>
    <property type="match status" value="1"/>
</dbReference>
<dbReference type="PRINTS" id="PR00076">
    <property type="entry name" value="6PGDHDRGNASE"/>
</dbReference>
<protein>
    <submittedName>
        <fullName evidence="6">6-phosphogluconate dehydrogenase, decarboxylating</fullName>
    </submittedName>
</protein>
<dbReference type="HOGENOM" id="CLU_024540_0_0_5"/>
<keyword evidence="4" id="KW-0311">Gluconate utilization</keyword>
<dbReference type="SUPFAM" id="SSF48179">
    <property type="entry name" value="6-phosphogluconate dehydrogenase C-terminal domain-like"/>
    <property type="match status" value="1"/>
</dbReference>
<dbReference type="UniPathway" id="UPA00115"/>
<dbReference type="InterPro" id="IPR008927">
    <property type="entry name" value="6-PGluconate_DH-like_C_sf"/>
</dbReference>
<dbReference type="Gene3D" id="3.40.50.720">
    <property type="entry name" value="NAD(P)-binding Rossmann-like Domain"/>
    <property type="match status" value="1"/>
</dbReference>
<gene>
    <name evidence="6" type="ordered locus">Rvan_2950</name>
</gene>
<dbReference type="InterPro" id="IPR013328">
    <property type="entry name" value="6PGD_dom2"/>
</dbReference>
<organism evidence="6 7">
    <name type="scientific">Rhodomicrobium vannielii (strain ATCC 17100 / DSM 162 / LMG 4299 / NCIMB 10020 / ATH 3.1.1)</name>
    <dbReference type="NCBI Taxonomy" id="648757"/>
    <lineage>
        <taxon>Bacteria</taxon>
        <taxon>Pseudomonadati</taxon>
        <taxon>Pseudomonadota</taxon>
        <taxon>Alphaproteobacteria</taxon>
        <taxon>Hyphomicrobiales</taxon>
        <taxon>Hyphomicrobiaceae</taxon>
        <taxon>Rhodomicrobium</taxon>
    </lineage>
</organism>
<evidence type="ECO:0000256" key="2">
    <source>
        <dbReference type="ARBA" id="ARBA00008419"/>
    </source>
</evidence>
<evidence type="ECO:0000256" key="4">
    <source>
        <dbReference type="ARBA" id="ARBA00023064"/>
    </source>
</evidence>
<evidence type="ECO:0000256" key="1">
    <source>
        <dbReference type="ARBA" id="ARBA00004959"/>
    </source>
</evidence>
<dbReference type="GO" id="GO:0019521">
    <property type="term" value="P:D-gluconate metabolic process"/>
    <property type="evidence" value="ECO:0007669"/>
    <property type="project" value="UniProtKB-KW"/>
</dbReference>
<proteinExistence type="inferred from homology"/>
<dbReference type="SUPFAM" id="SSF51735">
    <property type="entry name" value="NAD(P)-binding Rossmann-fold domains"/>
    <property type="match status" value="1"/>
</dbReference>
<dbReference type="InterPro" id="IPR006114">
    <property type="entry name" value="6PGDH_C"/>
</dbReference>
<reference evidence="7" key="1">
    <citation type="journal article" date="2011" name="J. Bacteriol.">
        <title>Genome sequences of eight morphologically diverse alphaproteobacteria.</title>
        <authorList>
            <consortium name="US DOE Joint Genome Institute"/>
            <person name="Brown P.J."/>
            <person name="Kysela D.T."/>
            <person name="Buechlein A."/>
            <person name="Hemmerich C."/>
            <person name="Brun Y.V."/>
        </authorList>
    </citation>
    <scope>NUCLEOTIDE SEQUENCE [LARGE SCALE GENOMIC DNA]</scope>
    <source>
        <strain evidence="7">ATCC 17100 / ATH 3.1.1 / DSM 162 / LMG 4299</strain>
    </source>
</reference>
<dbReference type="GO" id="GO:0006098">
    <property type="term" value="P:pentose-phosphate shunt"/>
    <property type="evidence" value="ECO:0007669"/>
    <property type="project" value="UniProtKB-UniPathway"/>
</dbReference>
<dbReference type="Proteomes" id="UP000001399">
    <property type="component" value="Chromosome"/>
</dbReference>
<feature type="domain" description="6-phosphogluconate dehydrogenase C-terminal" evidence="5">
    <location>
        <begin position="186"/>
        <end position="325"/>
    </location>
</feature>
<evidence type="ECO:0000256" key="3">
    <source>
        <dbReference type="ARBA" id="ARBA00023002"/>
    </source>
</evidence>
<dbReference type="NCBIfam" id="TIGR00872">
    <property type="entry name" value="gnd_rel"/>
    <property type="match status" value="1"/>
</dbReference>
<name>E3HZP4_RHOVT</name>
<dbReference type="KEGG" id="rva:Rvan_2950"/>
<evidence type="ECO:0000313" key="6">
    <source>
        <dbReference type="EMBL" id="ADP72154.1"/>
    </source>
</evidence>
<keyword evidence="3" id="KW-0560">Oxidoreductase</keyword>
<dbReference type="SMART" id="SM01350">
    <property type="entry name" value="6PGD"/>
    <property type="match status" value="1"/>
</dbReference>
<dbReference type="NCBIfam" id="NF007161">
    <property type="entry name" value="PRK09599.1"/>
    <property type="match status" value="1"/>
</dbReference>
<dbReference type="Pfam" id="PF03446">
    <property type="entry name" value="NAD_binding_2"/>
    <property type="match status" value="1"/>
</dbReference>
<evidence type="ECO:0000259" key="5">
    <source>
        <dbReference type="SMART" id="SM01350"/>
    </source>
</evidence>
<dbReference type="InterPro" id="IPR006115">
    <property type="entry name" value="6PGDH_NADP-bd"/>
</dbReference>
<dbReference type="InterPro" id="IPR036291">
    <property type="entry name" value="NAD(P)-bd_dom_sf"/>
</dbReference>
<dbReference type="EMBL" id="CP002292">
    <property type="protein sequence ID" value="ADP72154.1"/>
    <property type="molecule type" value="Genomic_DNA"/>
</dbReference>
<keyword evidence="7" id="KW-1185">Reference proteome</keyword>
<sequence length="340" mass="36654">MQIGVIGLGRMGGNIARRLMKAGHHCVVFDTNPDAREALAKDGATAVSSLGAMVDALTGKPRAIWVMLPAGRITEETVAHLGELLKPDDIIIDGGNSYYKDDIRRAKELSEKHIRYVDCGTSGGIWGIDRGYCMMIGGPKDAVDHLDPIFSALAPGTGDIPQTPGRDEGDSRAERGYIHAGPSGAGHFVKMIHNGIEYGLMQAYAEGFDILRNKNSADLPPEERFDLNLPDIAEVWRRGSVISSWLLDLGAAALTKDPQLQQFSGFVQDSGEGRWTIEAAIEEAVPVEVLASALFARFHSRQEHTFAEKVLSAMRFGFGGHTEGSGPVGLSRTESAKGEE</sequence>
<dbReference type="InterPro" id="IPR004849">
    <property type="entry name" value="6DGDH_YqeC"/>
</dbReference>
<dbReference type="InterPro" id="IPR006183">
    <property type="entry name" value="Pgluconate_DH"/>
</dbReference>
<comment type="pathway">
    <text evidence="1">Carbohydrate degradation; pentose phosphate pathway.</text>
</comment>
<dbReference type="PANTHER" id="PTHR11811">
    <property type="entry name" value="6-PHOSPHOGLUCONATE DEHYDROGENASE"/>
    <property type="match status" value="1"/>
</dbReference>
<evidence type="ECO:0000313" key="7">
    <source>
        <dbReference type="Proteomes" id="UP000001399"/>
    </source>
</evidence>
<dbReference type="OrthoDB" id="9804542at2"/>
<dbReference type="Gene3D" id="1.10.1040.10">
    <property type="entry name" value="N-(1-d-carboxylethyl)-l-norvaline Dehydrogenase, domain 2"/>
    <property type="match status" value="1"/>
</dbReference>
<dbReference type="AlphaFoldDB" id="E3HZP4"/>
<dbReference type="eggNOG" id="COG1023">
    <property type="taxonomic scope" value="Bacteria"/>
</dbReference>
<comment type="similarity">
    <text evidence="2">Belongs to the 6-phosphogluconate dehydrogenase family.</text>
</comment>
<accession>E3HZP4</accession>